<organism evidence="2 3">
    <name type="scientific">Terrimonas ginsenosidimutans</name>
    <dbReference type="NCBI Taxonomy" id="2908004"/>
    <lineage>
        <taxon>Bacteria</taxon>
        <taxon>Pseudomonadati</taxon>
        <taxon>Bacteroidota</taxon>
        <taxon>Chitinophagia</taxon>
        <taxon>Chitinophagales</taxon>
        <taxon>Chitinophagaceae</taxon>
        <taxon>Terrimonas</taxon>
    </lineage>
</organism>
<dbReference type="PANTHER" id="PTHR34109">
    <property type="entry name" value="BNAUNNG04460D PROTEIN-RELATED"/>
    <property type="match status" value="1"/>
</dbReference>
<feature type="domain" description="VOC" evidence="1">
    <location>
        <begin position="5"/>
        <end position="122"/>
    </location>
</feature>
<evidence type="ECO:0000313" key="3">
    <source>
        <dbReference type="Proteomes" id="UP001165367"/>
    </source>
</evidence>
<reference evidence="2" key="1">
    <citation type="submission" date="2022-01" db="EMBL/GenBank/DDBJ databases">
        <authorList>
            <person name="Jo J.-H."/>
            <person name="Im W.-T."/>
        </authorList>
    </citation>
    <scope>NUCLEOTIDE SEQUENCE</scope>
    <source>
        <strain evidence="2">NA20</strain>
    </source>
</reference>
<dbReference type="PANTHER" id="PTHR34109:SF1">
    <property type="entry name" value="VOC DOMAIN-CONTAINING PROTEIN"/>
    <property type="match status" value="1"/>
</dbReference>
<protein>
    <submittedName>
        <fullName evidence="2">VOC family protein</fullName>
    </submittedName>
</protein>
<dbReference type="Proteomes" id="UP001165367">
    <property type="component" value="Unassembled WGS sequence"/>
</dbReference>
<evidence type="ECO:0000313" key="2">
    <source>
        <dbReference type="EMBL" id="MCG2617338.1"/>
    </source>
</evidence>
<dbReference type="Pfam" id="PF00903">
    <property type="entry name" value="Glyoxalase"/>
    <property type="match status" value="1"/>
</dbReference>
<sequence>MKIPQGHQAVMPYLILDNADLFLHFVKTVFGAEIGHESRNDDGKLGHCEARIHGNTIMFSNSTEQFKPRHADLFVYVEDADKTFKEALAQGGTVIMPLDDKDYGRSGGVEDPTGNIWWITAVN</sequence>
<dbReference type="InterPro" id="IPR037523">
    <property type="entry name" value="VOC_core"/>
</dbReference>
<gene>
    <name evidence="2" type="ORF">LZZ85_23780</name>
</gene>
<accession>A0ABS9KYH2</accession>
<dbReference type="PROSITE" id="PS51819">
    <property type="entry name" value="VOC"/>
    <property type="match status" value="1"/>
</dbReference>
<dbReference type="InterPro" id="IPR004360">
    <property type="entry name" value="Glyas_Fos-R_dOase_dom"/>
</dbReference>
<proteinExistence type="predicted"/>
<dbReference type="InterPro" id="IPR029068">
    <property type="entry name" value="Glyas_Bleomycin-R_OHBP_Dase"/>
</dbReference>
<comment type="caution">
    <text evidence="2">The sequence shown here is derived from an EMBL/GenBank/DDBJ whole genome shotgun (WGS) entry which is preliminary data.</text>
</comment>
<dbReference type="RefSeq" id="WP_237876007.1">
    <property type="nucleotide sequence ID" value="NZ_JAKLTR010000020.1"/>
</dbReference>
<name>A0ABS9KYH2_9BACT</name>
<evidence type="ECO:0000259" key="1">
    <source>
        <dbReference type="PROSITE" id="PS51819"/>
    </source>
</evidence>
<dbReference type="EMBL" id="JAKLTR010000020">
    <property type="protein sequence ID" value="MCG2617338.1"/>
    <property type="molecule type" value="Genomic_DNA"/>
</dbReference>
<dbReference type="Gene3D" id="3.30.720.110">
    <property type="match status" value="1"/>
</dbReference>
<dbReference type="Gene3D" id="3.30.720.120">
    <property type="match status" value="1"/>
</dbReference>
<keyword evidence="3" id="KW-1185">Reference proteome</keyword>
<dbReference type="SUPFAM" id="SSF54593">
    <property type="entry name" value="Glyoxalase/Bleomycin resistance protein/Dihydroxybiphenyl dioxygenase"/>
    <property type="match status" value="1"/>
</dbReference>